<reference evidence="2 3" key="1">
    <citation type="submission" date="2018-02" db="EMBL/GenBank/DDBJ databases">
        <authorList>
            <person name="Cohen D.B."/>
            <person name="Kent A.D."/>
        </authorList>
    </citation>
    <scope>NUCLEOTIDE SEQUENCE [LARGE SCALE GENOMIC DNA]</scope>
    <source>
        <strain evidence="2">1</strain>
    </source>
</reference>
<evidence type="ECO:0000313" key="2">
    <source>
        <dbReference type="EMBL" id="SPD88030.1"/>
    </source>
</evidence>
<organism evidence="2 3">
    <name type="scientific">Micropruina glycogenica</name>
    <dbReference type="NCBI Taxonomy" id="75385"/>
    <lineage>
        <taxon>Bacteria</taxon>
        <taxon>Bacillati</taxon>
        <taxon>Actinomycetota</taxon>
        <taxon>Actinomycetes</taxon>
        <taxon>Propionibacteriales</taxon>
        <taxon>Nocardioidaceae</taxon>
        <taxon>Micropruina</taxon>
    </lineage>
</organism>
<gene>
    <name evidence="2" type="ORF">MPLG2_3000</name>
</gene>
<evidence type="ECO:0000256" key="1">
    <source>
        <dbReference type="SAM" id="MobiDB-lite"/>
    </source>
</evidence>
<dbReference type="AlphaFoldDB" id="A0A2N9JIZ9"/>
<dbReference type="Proteomes" id="UP000238164">
    <property type="component" value="Chromosome 1"/>
</dbReference>
<accession>A0A2N9JIZ9</accession>
<feature type="region of interest" description="Disordered" evidence="1">
    <location>
        <begin position="44"/>
        <end position="63"/>
    </location>
</feature>
<evidence type="ECO:0000313" key="3">
    <source>
        <dbReference type="Proteomes" id="UP000238164"/>
    </source>
</evidence>
<dbReference type="RefSeq" id="WP_105186626.1">
    <property type="nucleotide sequence ID" value="NZ_BAAAGO010000035.1"/>
</dbReference>
<dbReference type="KEGG" id="mgg:MPLG2_3000"/>
<proteinExistence type="predicted"/>
<protein>
    <submittedName>
        <fullName evidence="2">Uncharacterized protein</fullName>
    </submittedName>
</protein>
<dbReference type="EMBL" id="LT985188">
    <property type="protein sequence ID" value="SPD88030.1"/>
    <property type="molecule type" value="Genomic_DNA"/>
</dbReference>
<name>A0A2N9JIZ9_9ACTN</name>
<sequence length="63" mass="6871">MLTARAGGDWSGSVREEFLTLMCSDAELLGLAFDTIVAEQRDNHDANATKGDARHTPLHRSDV</sequence>
<keyword evidence="3" id="KW-1185">Reference proteome</keyword>